<evidence type="ECO:0000313" key="1">
    <source>
        <dbReference type="EMBL" id="MBB6255448.1"/>
    </source>
</evidence>
<proteinExistence type="predicted"/>
<sequence length="630" mass="58806">MAGQSYTIAEVGGSLTTSGLSAAATGFSATLGRGANGSATDLLLTLLSDYVSGTLGTLTNSGTINAVTAVNITSAGSLGTLANSGTIIGNVVNASAHDLVIVGGGTGTVGSFSGGTIRNSLSNLSFASGAISLGDAIDATGHTVANSGASLTLASDISVSGAYSQTAGTLAVAGHVLSVSDAAQVTGGVVNAGLGGTANYLVGDSVTLIRGGNGSTYTGATVVSGLTGLDALGSTSGSNLLAVAGNDYIGASFGTLGVSGTLANTAGGATALYIAATGTLAALANSGTISGNITNLSAHDLTIQGGANGTVGRFSGGTITNTGANVIFASGAVSLGDAINVASHTVGNIGASVSLASDVSVTGAYAQTAGSLNVAGHVLSVSGAASVSGGVVNAGVGGTANYLVGDSVTMIQGGVGSSYSGATVTSGLTGLDATGRTSGTSLLAVAGNDYVGASLNTLNVTGTLANTAGGATALYIASTGTLGSLANSGTISGNITNLSARDLTIQGGSGGTVGRFSGGTITNTGANVIFASGAVSLGDAINVASHTVANIGASVSLASDVSVTGAYAQTAGSLNVAGHVLSVSGAASVSGGVVNAGVGGTANYLVGDSVTMIQGGVGSSYTGATVTSGL</sequence>
<gene>
    <name evidence="1" type="ORF">FHS74_006050</name>
</gene>
<dbReference type="AlphaFoldDB" id="A0A7X0EFX3"/>
<dbReference type="EMBL" id="JACIIZ010000049">
    <property type="protein sequence ID" value="MBB6255448.1"/>
    <property type="molecule type" value="Genomic_DNA"/>
</dbReference>
<keyword evidence="2" id="KW-1185">Reference proteome</keyword>
<accession>A0A7X0EFX3</accession>
<protein>
    <submittedName>
        <fullName evidence="1">Uncharacterized protein</fullName>
    </submittedName>
</protein>
<feature type="non-terminal residue" evidence="1">
    <location>
        <position position="630"/>
    </location>
</feature>
<organism evidence="1 2">
    <name type="scientific">Nitrospirillum iridis</name>
    <dbReference type="NCBI Taxonomy" id="765888"/>
    <lineage>
        <taxon>Bacteria</taxon>
        <taxon>Pseudomonadati</taxon>
        <taxon>Pseudomonadota</taxon>
        <taxon>Alphaproteobacteria</taxon>
        <taxon>Rhodospirillales</taxon>
        <taxon>Azospirillaceae</taxon>
        <taxon>Nitrospirillum</taxon>
    </lineage>
</organism>
<dbReference type="Proteomes" id="UP000539175">
    <property type="component" value="Unassembled WGS sequence"/>
</dbReference>
<name>A0A7X0EFX3_9PROT</name>
<reference evidence="1 2" key="1">
    <citation type="submission" date="2020-08" db="EMBL/GenBank/DDBJ databases">
        <title>Genomic Encyclopedia of Type Strains, Phase IV (KMG-IV): sequencing the most valuable type-strain genomes for metagenomic binning, comparative biology and taxonomic classification.</title>
        <authorList>
            <person name="Goeker M."/>
        </authorList>
    </citation>
    <scope>NUCLEOTIDE SEQUENCE [LARGE SCALE GENOMIC DNA]</scope>
    <source>
        <strain evidence="1 2">DSM 22198</strain>
    </source>
</reference>
<evidence type="ECO:0000313" key="2">
    <source>
        <dbReference type="Proteomes" id="UP000539175"/>
    </source>
</evidence>
<comment type="caution">
    <text evidence="1">The sequence shown here is derived from an EMBL/GenBank/DDBJ whole genome shotgun (WGS) entry which is preliminary data.</text>
</comment>